<dbReference type="AlphaFoldDB" id="Q6Q221"/>
<comment type="similarity">
    <text evidence="1 2">Belongs to the small heat shock protein (HSP20) family.</text>
</comment>
<dbReference type="InterPro" id="IPR002068">
    <property type="entry name" value="A-crystallin/Hsp20_dom"/>
</dbReference>
<proteinExistence type="inferred from homology"/>
<dbReference type="EMBL" id="AY566827">
    <property type="protein sequence ID" value="AAS90623.1"/>
    <property type="molecule type" value="Genomic_DNA"/>
</dbReference>
<evidence type="ECO:0000313" key="4">
    <source>
        <dbReference type="EMBL" id="AAS90623.1"/>
    </source>
</evidence>
<accession>Q6Q221</accession>
<feature type="domain" description="SHSP" evidence="3">
    <location>
        <begin position="37"/>
        <end position="148"/>
    </location>
</feature>
<organism evidence="4">
    <name type="scientific">uncultured soil bacterium</name>
    <dbReference type="NCBI Taxonomy" id="164851"/>
    <lineage>
        <taxon>Bacteria</taxon>
        <taxon>environmental samples</taxon>
    </lineage>
</organism>
<evidence type="ECO:0000259" key="3">
    <source>
        <dbReference type="PROSITE" id="PS01031"/>
    </source>
</evidence>
<protein>
    <submittedName>
        <fullName evidence="4">Putative low molecular weight heat shock protein</fullName>
    </submittedName>
</protein>
<keyword evidence="4" id="KW-0346">Stress response</keyword>
<dbReference type="Pfam" id="PF00011">
    <property type="entry name" value="HSP20"/>
    <property type="match status" value="1"/>
</dbReference>
<dbReference type="PANTHER" id="PTHR11527">
    <property type="entry name" value="HEAT-SHOCK PROTEIN 20 FAMILY MEMBER"/>
    <property type="match status" value="1"/>
</dbReference>
<evidence type="ECO:0000256" key="2">
    <source>
        <dbReference type="RuleBase" id="RU003616"/>
    </source>
</evidence>
<dbReference type="InterPro" id="IPR031107">
    <property type="entry name" value="Small_HSP"/>
</dbReference>
<sequence>MALVPWTPMHNFAALQGQMNQLLNQFFRGGNGEEAPWGVSAWMPPVDLYETPDEFILSADLPGLTKDDIHLEVHDRTLTLRGERKPAAGMTEAHYQRRERAYGSFQRAFTLPTPVDTDKVQASMKDGILDLHLPKHEAAKPRRIAVQS</sequence>
<dbReference type="InterPro" id="IPR008978">
    <property type="entry name" value="HSP20-like_chaperone"/>
</dbReference>
<dbReference type="SUPFAM" id="SSF49764">
    <property type="entry name" value="HSP20-like chaperones"/>
    <property type="match status" value="1"/>
</dbReference>
<dbReference type="PROSITE" id="PS01031">
    <property type="entry name" value="SHSP"/>
    <property type="match status" value="1"/>
</dbReference>
<name>Q6Q221_9BACT</name>
<dbReference type="Gene3D" id="2.60.40.790">
    <property type="match status" value="1"/>
</dbReference>
<evidence type="ECO:0000256" key="1">
    <source>
        <dbReference type="PROSITE-ProRule" id="PRU00285"/>
    </source>
</evidence>
<dbReference type="CDD" id="cd06464">
    <property type="entry name" value="ACD_sHsps-like"/>
    <property type="match status" value="1"/>
</dbReference>
<reference evidence="4" key="1">
    <citation type="journal article" date="2004" name="Environ. Microbiol.">
        <title>Uncultured soil bacteria are a reservoir of new antibiotic resistance genes.</title>
        <authorList>
            <person name="Riesenfeld C.S."/>
            <person name="Goodman R.M."/>
            <person name="Handelsman J."/>
        </authorList>
    </citation>
    <scope>NUCLEOTIDE SEQUENCE</scope>
</reference>